<accession>A0A420HQH1</accession>
<organism evidence="2 3">
    <name type="scientific">Erysiphe neolycopersici</name>
    <dbReference type="NCBI Taxonomy" id="212602"/>
    <lineage>
        <taxon>Eukaryota</taxon>
        <taxon>Fungi</taxon>
        <taxon>Dikarya</taxon>
        <taxon>Ascomycota</taxon>
        <taxon>Pezizomycotina</taxon>
        <taxon>Leotiomycetes</taxon>
        <taxon>Erysiphales</taxon>
        <taxon>Erysiphaceae</taxon>
        <taxon>Erysiphe</taxon>
    </lineage>
</organism>
<evidence type="ECO:0000313" key="2">
    <source>
        <dbReference type="EMBL" id="RKF59629.1"/>
    </source>
</evidence>
<dbReference type="EMBL" id="MCFK01005871">
    <property type="protein sequence ID" value="RKF59629.1"/>
    <property type="molecule type" value="Genomic_DNA"/>
</dbReference>
<comment type="caution">
    <text evidence="2">The sequence shown here is derived from an EMBL/GenBank/DDBJ whole genome shotgun (WGS) entry which is preliminary data.</text>
</comment>
<feature type="region of interest" description="Disordered" evidence="1">
    <location>
        <begin position="159"/>
        <end position="202"/>
    </location>
</feature>
<sequence>MFIKNPTKVNFRRLCVSHIDRKVSFPVHKFEGFLRHYASAPNITQPSFWLNIIPKPLRPGYKQYHQNVESKEWNPWTFYIIMLLLIGSNSIQMISLEKSYTAFTRRSDARIGLLEEVIKRIKNGEKVDVEKILGTGDKEREQEWQDVLKNIENDDPIWIESSQQFPNSRENTQHKRNSTNRSSDSSNSQAKIEKTRVPPGFF</sequence>
<feature type="compositionally biased region" description="Polar residues" evidence="1">
    <location>
        <begin position="160"/>
        <end position="170"/>
    </location>
</feature>
<dbReference type="InterPro" id="IPR035213">
    <property type="entry name" value="DUF5321"/>
</dbReference>
<dbReference type="Proteomes" id="UP000286134">
    <property type="component" value="Unassembled WGS sequence"/>
</dbReference>
<protein>
    <submittedName>
        <fullName evidence="2">Uncharacterized protein</fullName>
    </submittedName>
</protein>
<reference evidence="2 3" key="1">
    <citation type="journal article" date="2018" name="BMC Genomics">
        <title>Comparative genome analyses reveal sequence features reflecting distinct modes of host-adaptation between dicot and monocot powdery mildew.</title>
        <authorList>
            <person name="Wu Y."/>
            <person name="Ma X."/>
            <person name="Pan Z."/>
            <person name="Kale S.D."/>
            <person name="Song Y."/>
            <person name="King H."/>
            <person name="Zhang Q."/>
            <person name="Presley C."/>
            <person name="Deng X."/>
            <person name="Wei C.I."/>
            <person name="Xiao S."/>
        </authorList>
    </citation>
    <scope>NUCLEOTIDE SEQUENCE [LARGE SCALE GENOMIC DNA]</scope>
    <source>
        <strain evidence="2">UMSG2</strain>
    </source>
</reference>
<gene>
    <name evidence="2" type="ORF">OnM2_058061</name>
</gene>
<proteinExistence type="predicted"/>
<dbReference type="AlphaFoldDB" id="A0A420HQH1"/>
<evidence type="ECO:0000313" key="3">
    <source>
        <dbReference type="Proteomes" id="UP000286134"/>
    </source>
</evidence>
<feature type="compositionally biased region" description="Low complexity" evidence="1">
    <location>
        <begin position="179"/>
        <end position="188"/>
    </location>
</feature>
<name>A0A420HQH1_9PEZI</name>
<keyword evidence="3" id="KW-1185">Reference proteome</keyword>
<evidence type="ECO:0000256" key="1">
    <source>
        <dbReference type="SAM" id="MobiDB-lite"/>
    </source>
</evidence>
<dbReference type="Pfam" id="PF17254">
    <property type="entry name" value="DUF5321"/>
    <property type="match status" value="1"/>
</dbReference>